<evidence type="ECO:0000313" key="9">
    <source>
        <dbReference type="EMBL" id="MFD1410779.1"/>
    </source>
</evidence>
<keyword evidence="2" id="KW-0964">Secreted</keyword>
<evidence type="ECO:0000256" key="7">
    <source>
        <dbReference type="SAM" id="SignalP"/>
    </source>
</evidence>
<protein>
    <submittedName>
        <fullName evidence="9">LPXTG cell wall anchor domain-containing protein</fullName>
    </submittedName>
</protein>
<feature type="region of interest" description="Disordered" evidence="5">
    <location>
        <begin position="242"/>
        <end position="271"/>
    </location>
</feature>
<dbReference type="EMBL" id="JBHTOH010000025">
    <property type="protein sequence ID" value="MFD1410779.1"/>
    <property type="molecule type" value="Genomic_DNA"/>
</dbReference>
<proteinExistence type="predicted"/>
<feature type="transmembrane region" description="Helical" evidence="6">
    <location>
        <begin position="321"/>
        <end position="339"/>
    </location>
</feature>
<evidence type="ECO:0000256" key="1">
    <source>
        <dbReference type="ARBA" id="ARBA00022512"/>
    </source>
</evidence>
<evidence type="ECO:0000313" key="10">
    <source>
        <dbReference type="Proteomes" id="UP001597191"/>
    </source>
</evidence>
<dbReference type="Pfam" id="PF00746">
    <property type="entry name" value="Gram_pos_anchor"/>
    <property type="match status" value="1"/>
</dbReference>
<reference evidence="10" key="1">
    <citation type="journal article" date="2019" name="Int. J. Syst. Evol. Microbiol.">
        <title>The Global Catalogue of Microorganisms (GCM) 10K type strain sequencing project: providing services to taxonomists for standard genome sequencing and annotation.</title>
        <authorList>
            <consortium name="The Broad Institute Genomics Platform"/>
            <consortium name="The Broad Institute Genome Sequencing Center for Infectious Disease"/>
            <person name="Wu L."/>
            <person name="Ma J."/>
        </authorList>
    </citation>
    <scope>NUCLEOTIDE SEQUENCE [LARGE SCALE GENOMIC DNA]</scope>
    <source>
        <strain evidence="10">CCM 8937</strain>
    </source>
</reference>
<dbReference type="Proteomes" id="UP001597191">
    <property type="component" value="Unassembled WGS sequence"/>
</dbReference>
<evidence type="ECO:0000256" key="4">
    <source>
        <dbReference type="ARBA" id="ARBA00023088"/>
    </source>
</evidence>
<keyword evidence="6" id="KW-1133">Transmembrane helix</keyword>
<organism evidence="9 10">
    <name type="scientific">Lapidilactobacillus gannanensis</name>
    <dbReference type="NCBI Taxonomy" id="2486002"/>
    <lineage>
        <taxon>Bacteria</taxon>
        <taxon>Bacillati</taxon>
        <taxon>Bacillota</taxon>
        <taxon>Bacilli</taxon>
        <taxon>Lactobacillales</taxon>
        <taxon>Lactobacillaceae</taxon>
        <taxon>Lapidilactobacillus</taxon>
    </lineage>
</organism>
<feature type="domain" description="Gram-positive cocci surface proteins LPxTG" evidence="8">
    <location>
        <begin position="311"/>
        <end position="346"/>
    </location>
</feature>
<dbReference type="PROSITE" id="PS50847">
    <property type="entry name" value="GRAM_POS_ANCHORING"/>
    <property type="match status" value="1"/>
</dbReference>
<keyword evidence="6" id="KW-0812">Transmembrane</keyword>
<name>A0ABW4BLF9_9LACO</name>
<evidence type="ECO:0000259" key="8">
    <source>
        <dbReference type="PROSITE" id="PS50847"/>
    </source>
</evidence>
<accession>A0ABW4BLF9</accession>
<feature type="chain" id="PRO_5045851203" evidence="7">
    <location>
        <begin position="30"/>
        <end position="346"/>
    </location>
</feature>
<comment type="caution">
    <text evidence="9">The sequence shown here is derived from an EMBL/GenBank/DDBJ whole genome shotgun (WGS) entry which is preliminary data.</text>
</comment>
<feature type="compositionally biased region" description="Basic and acidic residues" evidence="5">
    <location>
        <begin position="257"/>
        <end position="268"/>
    </location>
</feature>
<dbReference type="RefSeq" id="WP_125647865.1">
    <property type="nucleotide sequence ID" value="NZ_JBHTOH010000025.1"/>
</dbReference>
<feature type="region of interest" description="Disordered" evidence="5">
    <location>
        <begin position="296"/>
        <end position="316"/>
    </location>
</feature>
<keyword evidence="3 7" id="KW-0732">Signal</keyword>
<evidence type="ECO:0000256" key="5">
    <source>
        <dbReference type="SAM" id="MobiDB-lite"/>
    </source>
</evidence>
<sequence length="346" mass="37545">MKRNALLFSAAVLGLLAFGAVSNSDNVSAATYFGKTTEVANPVEGDTWFRNVGDGNDTLSFTNGAWTVALSTSARRVAALEKYKTEVYEPSVKANEDARNLSQTYLNQAIADPEHFSATPEADVEYVLVIGNNAGNYRIPKVEIPAVAEFPPLAFVSAELPVMLPVIGGTETPTEPEKPAEPTYYYITVHFDVPAVNQHATKRYEVKAGETLDISTDIPTTTVTSDQTIFENVNADKEVTVTLNPKKTPSPDEGLPEDQKPTEDKGTQKDTTITNVKKTPVDKVNQQALKTNTVEKTNDQKNKVAANKETLPQAGEKKSSFLSAIGLALASLTGFNFLMKRKPTNK</sequence>
<keyword evidence="4" id="KW-0572">Peptidoglycan-anchor</keyword>
<keyword evidence="1" id="KW-0134">Cell wall</keyword>
<dbReference type="NCBIfam" id="TIGR01167">
    <property type="entry name" value="LPXTG_anchor"/>
    <property type="match status" value="1"/>
</dbReference>
<keyword evidence="6" id="KW-0472">Membrane</keyword>
<evidence type="ECO:0000256" key="6">
    <source>
        <dbReference type="SAM" id="Phobius"/>
    </source>
</evidence>
<keyword evidence="10" id="KW-1185">Reference proteome</keyword>
<evidence type="ECO:0000256" key="2">
    <source>
        <dbReference type="ARBA" id="ARBA00022525"/>
    </source>
</evidence>
<feature type="signal peptide" evidence="7">
    <location>
        <begin position="1"/>
        <end position="29"/>
    </location>
</feature>
<gene>
    <name evidence="9" type="ORF">ACFQ4R_04010</name>
</gene>
<evidence type="ECO:0000256" key="3">
    <source>
        <dbReference type="ARBA" id="ARBA00022729"/>
    </source>
</evidence>
<dbReference type="InterPro" id="IPR019931">
    <property type="entry name" value="LPXTG_anchor"/>
</dbReference>